<dbReference type="Proteomes" id="UP000770717">
    <property type="component" value="Unassembled WGS sequence"/>
</dbReference>
<keyword evidence="1" id="KW-0175">Coiled coil</keyword>
<feature type="compositionally biased region" description="Polar residues" evidence="2">
    <location>
        <begin position="29"/>
        <end position="41"/>
    </location>
</feature>
<keyword evidence="4" id="KW-1185">Reference proteome</keyword>
<feature type="region of interest" description="Disordered" evidence="2">
    <location>
        <begin position="507"/>
        <end position="546"/>
    </location>
</feature>
<protein>
    <recommendedName>
        <fullName evidence="5">Protein hinderin</fullName>
    </recommendedName>
</protein>
<dbReference type="EMBL" id="WNTK01000003">
    <property type="protein sequence ID" value="KAG9488302.1"/>
    <property type="molecule type" value="Genomic_DNA"/>
</dbReference>
<proteinExistence type="predicted"/>
<feature type="coiled-coil region" evidence="1">
    <location>
        <begin position="324"/>
        <end position="367"/>
    </location>
</feature>
<feature type="compositionally biased region" description="Basic and acidic residues" evidence="2">
    <location>
        <begin position="530"/>
        <end position="541"/>
    </location>
</feature>
<reference evidence="3" key="1">
    <citation type="thesis" date="2020" institute="ProQuest LLC" country="789 East Eisenhower Parkway, Ann Arbor, MI, USA">
        <title>Comparative Genomics and Chromosome Evolution.</title>
        <authorList>
            <person name="Mudd A.B."/>
        </authorList>
    </citation>
    <scope>NUCLEOTIDE SEQUENCE</scope>
    <source>
        <strain evidence="3">HN-11 Male</strain>
        <tissue evidence="3">Kidney and liver</tissue>
    </source>
</reference>
<evidence type="ECO:0000313" key="3">
    <source>
        <dbReference type="EMBL" id="KAG9488302.1"/>
    </source>
</evidence>
<dbReference type="Pfam" id="PF15369">
    <property type="entry name" value="KIAA1328"/>
    <property type="match status" value="2"/>
</dbReference>
<dbReference type="AlphaFoldDB" id="A0A8J6KCW3"/>
<feature type="region of interest" description="Disordered" evidence="2">
    <location>
        <begin position="404"/>
        <end position="475"/>
    </location>
</feature>
<feature type="coiled-coil region" evidence="1">
    <location>
        <begin position="89"/>
        <end position="134"/>
    </location>
</feature>
<sequence>MESADSDEEQEMVYIPGLCREGNCRQAPKTKSSKAVSTKPSNAGPGPAAPMDSLSDWRHNPPEQQVVQPEAGIRSASLKDLCPEDKRRIANLIKELARVSEEKEVTEERLKTEHESFEKKIRHLEEQNNLIAAEREDILFQQYRECQELLSLYQKYLSEQQEKLNLSVSEAPITRQHLTASELDGSYLGQQNHKAGSESGSLCSIVPQPLCRSDPTSRSGCHRLPPDRCSSRNCLPSKCPDARIPHMHYTDFPCGHHCSNALKQAVSHCCLHPPVHDTIRRSPPDLSLVRPPEDCLASRCSPMIGVRTGEQARDSAVGKGVSEQRKQELLLQKLEVEIEKERLQQLLAQQEIKLLEKQQQLQHARLEANSPKKEWRGGVCAQPPLRAYKAHRTRVFEIAGNLISGQDPVIPTPPSSKSRRKQQSPNKAVPEGRTSRVAVEGQEGDGSYVLPQCTVSKGSRKDTATSPTVKSPRTEMRTVGTSLVHRDLHRYETSLIDMLEAISPISSERRRPPHREPYDFSILSPIPHGHSKEAVRRREPPSVDPEEREMLEDIFFIC</sequence>
<dbReference type="PANTHER" id="PTHR28375">
    <property type="entry name" value="PROTEIN HINDERIN"/>
    <property type="match status" value="1"/>
</dbReference>
<evidence type="ECO:0000256" key="2">
    <source>
        <dbReference type="SAM" id="MobiDB-lite"/>
    </source>
</evidence>
<evidence type="ECO:0008006" key="5">
    <source>
        <dbReference type="Google" id="ProtNLM"/>
    </source>
</evidence>
<comment type="caution">
    <text evidence="3">The sequence shown here is derived from an EMBL/GenBank/DDBJ whole genome shotgun (WGS) entry which is preliminary data.</text>
</comment>
<evidence type="ECO:0000313" key="4">
    <source>
        <dbReference type="Proteomes" id="UP000770717"/>
    </source>
</evidence>
<organism evidence="3 4">
    <name type="scientific">Eleutherodactylus coqui</name>
    <name type="common">Puerto Rican coqui</name>
    <dbReference type="NCBI Taxonomy" id="57060"/>
    <lineage>
        <taxon>Eukaryota</taxon>
        <taxon>Metazoa</taxon>
        <taxon>Chordata</taxon>
        <taxon>Craniata</taxon>
        <taxon>Vertebrata</taxon>
        <taxon>Euteleostomi</taxon>
        <taxon>Amphibia</taxon>
        <taxon>Batrachia</taxon>
        <taxon>Anura</taxon>
        <taxon>Neobatrachia</taxon>
        <taxon>Hyloidea</taxon>
        <taxon>Eleutherodactylidae</taxon>
        <taxon>Eleutherodactylinae</taxon>
        <taxon>Eleutherodactylus</taxon>
        <taxon>Eleutherodactylus</taxon>
    </lineage>
</organism>
<dbReference type="PANTHER" id="PTHR28375:SF1">
    <property type="entry name" value="PROTEIN HINDERIN"/>
    <property type="match status" value="1"/>
</dbReference>
<name>A0A8J6KCW3_ELECQ</name>
<dbReference type="OrthoDB" id="5972940at2759"/>
<feature type="compositionally biased region" description="Basic and acidic residues" evidence="2">
    <location>
        <begin position="507"/>
        <end position="518"/>
    </location>
</feature>
<evidence type="ECO:0000256" key="1">
    <source>
        <dbReference type="SAM" id="Coils"/>
    </source>
</evidence>
<feature type="region of interest" description="Disordered" evidence="2">
    <location>
        <begin position="22"/>
        <end position="74"/>
    </location>
</feature>
<accession>A0A8J6KCW3</accession>
<dbReference type="InterPro" id="IPR032736">
    <property type="entry name" value="Hinderin"/>
</dbReference>
<gene>
    <name evidence="3" type="ORF">GDO78_007871</name>
</gene>